<feature type="transmembrane region" description="Helical" evidence="6">
    <location>
        <begin position="48"/>
        <end position="72"/>
    </location>
</feature>
<accession>A0A1Z3HNL4</accession>
<feature type="transmembrane region" description="Helical" evidence="6">
    <location>
        <begin position="197"/>
        <end position="218"/>
    </location>
</feature>
<feature type="transmembrane region" description="Helical" evidence="6">
    <location>
        <begin position="230"/>
        <end position="249"/>
    </location>
</feature>
<dbReference type="GO" id="GO:0005886">
    <property type="term" value="C:plasma membrane"/>
    <property type="evidence" value="ECO:0007669"/>
    <property type="project" value="UniProtKB-SubCell"/>
</dbReference>
<dbReference type="InterPro" id="IPR017039">
    <property type="entry name" value="Virul_fac_BrkB"/>
</dbReference>
<dbReference type="OrthoDB" id="9775903at2"/>
<sequence>MPMRRIRRALSVRAFIRFLRCLLTPKTLREVVRRTGEQRLPSLASEMAYNAILGLFPGILALLTAIGLVASLEATLMQLASRLSDVTPVEALTVIRNFTQEVNQGNSSRLFSLSFGFSLWAASGAVSAAMRALDEIHEVPRGQSRPFWKAKLVSLGLTLGTLLLLLVACALVFVSNWLVHRVAAQGGPMISLGLLHLWRWLSWPLALAIVAAAFVLIYRFGPSRWQPGKPLVPGAVLAALAWAGLSMGFRLYGAHFGHFNRVYGAVGAVIVLLLWLYLGSLSMLMGDQLNVTVGDDLRQRAVRRGLRPQGPGLPVAPPSFESFTIRRREDGASPKRWSP</sequence>
<name>A0A1Z3HNL4_9CYAN</name>
<feature type="transmembrane region" description="Helical" evidence="6">
    <location>
        <begin position="261"/>
        <end position="278"/>
    </location>
</feature>
<evidence type="ECO:0000256" key="1">
    <source>
        <dbReference type="ARBA" id="ARBA00004651"/>
    </source>
</evidence>
<dbReference type="PIRSF" id="PIRSF035875">
    <property type="entry name" value="RNase_BN"/>
    <property type="match status" value="1"/>
</dbReference>
<dbReference type="RefSeq" id="WP_080807667.1">
    <property type="nucleotide sequence ID" value="NZ_CP021983.2"/>
</dbReference>
<proteinExistence type="predicted"/>
<feature type="transmembrane region" description="Helical" evidence="6">
    <location>
        <begin position="110"/>
        <end position="133"/>
    </location>
</feature>
<dbReference type="PANTHER" id="PTHR30213">
    <property type="entry name" value="INNER MEMBRANE PROTEIN YHJD"/>
    <property type="match status" value="1"/>
</dbReference>
<evidence type="ECO:0000313" key="7">
    <source>
        <dbReference type="EMBL" id="ASC71870.1"/>
    </source>
</evidence>
<dbReference type="PANTHER" id="PTHR30213:SF0">
    <property type="entry name" value="UPF0761 MEMBRANE PROTEIN YIHY"/>
    <property type="match status" value="1"/>
</dbReference>
<gene>
    <name evidence="7" type="ORF">XM38_028240</name>
</gene>
<keyword evidence="5 6" id="KW-0472">Membrane</keyword>
<dbReference type="NCBIfam" id="TIGR00765">
    <property type="entry name" value="yihY_not_rbn"/>
    <property type="match status" value="1"/>
</dbReference>
<organism evidence="7 8">
    <name type="scientific">Halomicronema hongdechloris C2206</name>
    <dbReference type="NCBI Taxonomy" id="1641165"/>
    <lineage>
        <taxon>Bacteria</taxon>
        <taxon>Bacillati</taxon>
        <taxon>Cyanobacteriota</taxon>
        <taxon>Cyanophyceae</taxon>
        <taxon>Nodosilineales</taxon>
        <taxon>Nodosilineaceae</taxon>
        <taxon>Halomicronema</taxon>
    </lineage>
</organism>
<evidence type="ECO:0000256" key="4">
    <source>
        <dbReference type="ARBA" id="ARBA00022989"/>
    </source>
</evidence>
<dbReference type="Proteomes" id="UP000191901">
    <property type="component" value="Chromosome"/>
</dbReference>
<protein>
    <submittedName>
        <fullName evidence="7">Uncharacterized protein</fullName>
    </submittedName>
</protein>
<keyword evidence="3 6" id="KW-0812">Transmembrane</keyword>
<dbReference type="KEGG" id="hhg:XM38_028240"/>
<dbReference type="AlphaFoldDB" id="A0A1Z3HNL4"/>
<evidence type="ECO:0000256" key="5">
    <source>
        <dbReference type="ARBA" id="ARBA00023136"/>
    </source>
</evidence>
<reference evidence="7 8" key="1">
    <citation type="journal article" date="2016" name="Biochim. Biophys. Acta">
        <title>Characterization of red-shifted phycobilisomes isolated from the chlorophyll f-containing cyanobacterium Halomicronema hongdechloris.</title>
        <authorList>
            <person name="Li Y."/>
            <person name="Lin Y."/>
            <person name="Garvey C.J."/>
            <person name="Birch D."/>
            <person name="Corkery R.W."/>
            <person name="Loughlin P.C."/>
            <person name="Scheer H."/>
            <person name="Willows R.D."/>
            <person name="Chen M."/>
        </authorList>
    </citation>
    <scope>NUCLEOTIDE SEQUENCE [LARGE SCALE GENOMIC DNA]</scope>
    <source>
        <strain evidence="7 8">C2206</strain>
    </source>
</reference>
<comment type="subcellular location">
    <subcellularLocation>
        <location evidence="1">Cell membrane</location>
        <topology evidence="1">Multi-pass membrane protein</topology>
    </subcellularLocation>
</comment>
<dbReference type="Pfam" id="PF03631">
    <property type="entry name" value="Virul_fac_BrkB"/>
    <property type="match status" value="1"/>
</dbReference>
<evidence type="ECO:0000313" key="8">
    <source>
        <dbReference type="Proteomes" id="UP000191901"/>
    </source>
</evidence>
<feature type="transmembrane region" description="Helical" evidence="6">
    <location>
        <begin position="153"/>
        <end position="177"/>
    </location>
</feature>
<evidence type="ECO:0000256" key="3">
    <source>
        <dbReference type="ARBA" id="ARBA00022692"/>
    </source>
</evidence>
<evidence type="ECO:0000256" key="2">
    <source>
        <dbReference type="ARBA" id="ARBA00022475"/>
    </source>
</evidence>
<evidence type="ECO:0000256" key="6">
    <source>
        <dbReference type="SAM" id="Phobius"/>
    </source>
</evidence>
<keyword evidence="2" id="KW-1003">Cell membrane</keyword>
<dbReference type="EMBL" id="CP021983">
    <property type="protein sequence ID" value="ASC71870.1"/>
    <property type="molecule type" value="Genomic_DNA"/>
</dbReference>
<keyword evidence="8" id="KW-1185">Reference proteome</keyword>
<keyword evidence="4 6" id="KW-1133">Transmembrane helix</keyword>